<comment type="pathway">
    <text evidence="1">Cofactor biosynthesis; thiamine diphosphate biosynthesis.</text>
</comment>
<dbReference type="Gene3D" id="3.50.50.60">
    <property type="entry name" value="FAD/NAD(P)-binding domain"/>
    <property type="match status" value="1"/>
</dbReference>
<gene>
    <name evidence="6" type="primary">thiO</name>
    <name evidence="6" type="ORF">HOP61_01235</name>
</gene>
<dbReference type="GO" id="GO:0050660">
    <property type="term" value="F:flavin adenine dinucleotide binding"/>
    <property type="evidence" value="ECO:0007669"/>
    <property type="project" value="InterPro"/>
</dbReference>
<dbReference type="GO" id="GO:0005737">
    <property type="term" value="C:cytoplasm"/>
    <property type="evidence" value="ECO:0007669"/>
    <property type="project" value="TreeGrafter"/>
</dbReference>
<organism evidence="6 7">
    <name type="scientific">Billgrantia desiderata</name>
    <dbReference type="NCBI Taxonomy" id="52021"/>
    <lineage>
        <taxon>Bacteria</taxon>
        <taxon>Pseudomonadati</taxon>
        <taxon>Pseudomonadota</taxon>
        <taxon>Gammaproteobacteria</taxon>
        <taxon>Oceanospirillales</taxon>
        <taxon>Halomonadaceae</taxon>
        <taxon>Billgrantia</taxon>
    </lineage>
</organism>
<feature type="region of interest" description="Disordered" evidence="4">
    <location>
        <begin position="360"/>
        <end position="396"/>
    </location>
</feature>
<dbReference type="RefSeq" id="WP_234238380.1">
    <property type="nucleotide sequence ID" value="NZ_JABFTS010000001.1"/>
</dbReference>
<dbReference type="InterPro" id="IPR036188">
    <property type="entry name" value="FAD/NAD-bd_sf"/>
</dbReference>
<evidence type="ECO:0000256" key="2">
    <source>
        <dbReference type="ARBA" id="ARBA00022977"/>
    </source>
</evidence>
<dbReference type="NCBIfam" id="TIGR02352">
    <property type="entry name" value="thiamin_ThiO"/>
    <property type="match status" value="1"/>
</dbReference>
<dbReference type="Pfam" id="PF01266">
    <property type="entry name" value="DAO"/>
    <property type="match status" value="1"/>
</dbReference>
<dbReference type="AlphaFoldDB" id="A0AAW4YNU6"/>
<dbReference type="GO" id="GO:0043799">
    <property type="term" value="F:glycine oxidase activity"/>
    <property type="evidence" value="ECO:0007669"/>
    <property type="project" value="UniProtKB-EC"/>
</dbReference>
<proteinExistence type="predicted"/>
<dbReference type="Proteomes" id="UP001320178">
    <property type="component" value="Unassembled WGS sequence"/>
</dbReference>
<evidence type="ECO:0000256" key="3">
    <source>
        <dbReference type="ARBA" id="ARBA00023002"/>
    </source>
</evidence>
<dbReference type="InterPro" id="IPR012727">
    <property type="entry name" value="Gly_oxidase_ThiO"/>
</dbReference>
<dbReference type="PANTHER" id="PTHR13847:SF289">
    <property type="entry name" value="GLYCINE OXIDASE"/>
    <property type="match status" value="1"/>
</dbReference>
<dbReference type="InterPro" id="IPR006076">
    <property type="entry name" value="FAD-dep_OxRdtase"/>
</dbReference>
<dbReference type="SUPFAM" id="SSF51905">
    <property type="entry name" value="FAD/NAD(P)-binding domain"/>
    <property type="match status" value="1"/>
</dbReference>
<dbReference type="PANTHER" id="PTHR13847">
    <property type="entry name" value="SARCOSINE DEHYDROGENASE-RELATED"/>
    <property type="match status" value="1"/>
</dbReference>
<dbReference type="EMBL" id="JABFTS010000001">
    <property type="protein sequence ID" value="MCE8049917.1"/>
    <property type="molecule type" value="Genomic_DNA"/>
</dbReference>
<keyword evidence="2" id="KW-0784">Thiamine biosynthesis</keyword>
<evidence type="ECO:0000259" key="5">
    <source>
        <dbReference type="Pfam" id="PF01266"/>
    </source>
</evidence>
<dbReference type="Gene3D" id="3.30.9.10">
    <property type="entry name" value="D-Amino Acid Oxidase, subunit A, domain 2"/>
    <property type="match status" value="1"/>
</dbReference>
<evidence type="ECO:0000313" key="6">
    <source>
        <dbReference type="EMBL" id="MCE8049917.1"/>
    </source>
</evidence>
<dbReference type="SUPFAM" id="SSF54373">
    <property type="entry name" value="FAD-linked reductases, C-terminal domain"/>
    <property type="match status" value="1"/>
</dbReference>
<evidence type="ECO:0000256" key="1">
    <source>
        <dbReference type="ARBA" id="ARBA00004948"/>
    </source>
</evidence>
<reference evidence="6" key="2">
    <citation type="journal article" date="2021" name="Front. Microbiol.">
        <title>Aerobic Denitrification and Heterotrophic Sulfur Oxidation in the Genus Halomonas Revealed by Six Novel Species Characterizations and Genome-Based Analysis.</title>
        <authorList>
            <person name="Wang L."/>
            <person name="Shao Z."/>
        </authorList>
    </citation>
    <scope>NUCLEOTIDE SEQUENCE</scope>
    <source>
        <strain evidence="6">MCCC 1A05776</strain>
    </source>
</reference>
<keyword evidence="3 6" id="KW-0560">Oxidoreductase</keyword>
<accession>A0AAW4YNU6</accession>
<name>A0AAW4YNU6_9GAMM</name>
<sequence length="396" mass="42845">MNDFLIVGGGVIGMLTACQLAEAGHGVTLLERGRCGQEASWAGGGIVSPLYPWRYSEPVSQLARGAGERYAEMAAQLREATGVDIEYRQKGLLYLSVDDAERARDWAQRQGWPLERVDADFIYRQEPWLVEGLGEGLWMPSLGSVRNPRLCQALRARLEMLPNARVVEGAAVERLIVERGRVLGAVAGQQRIAAGRVILCGGAWSGVLLAEHDVALPVRPVKGQMMLFATPPMPGGRQLLERVVLADGRYLIPRGDGRVLVGSTLEQTDFDKSTTEEARESLWHSAVAMLPALAECRVEHHWAGLRPAAPDGIPFIGAVPGIEGLFVNAGHYRNGLVLAPAATRLLVDLLLGREPVIDPAPYRPARRSGRPGSTALGGLDRRQRDGVDDVVDQGTA</sequence>
<evidence type="ECO:0000256" key="4">
    <source>
        <dbReference type="SAM" id="MobiDB-lite"/>
    </source>
</evidence>
<feature type="domain" description="FAD dependent oxidoreductase" evidence="5">
    <location>
        <begin position="3"/>
        <end position="349"/>
    </location>
</feature>
<reference evidence="6" key="1">
    <citation type="submission" date="2020-05" db="EMBL/GenBank/DDBJ databases">
        <authorList>
            <person name="Wang L."/>
            <person name="Shao Z."/>
        </authorList>
    </citation>
    <scope>NUCLEOTIDE SEQUENCE</scope>
    <source>
        <strain evidence="6">MCCC 1A05776</strain>
    </source>
</reference>
<evidence type="ECO:0000313" key="7">
    <source>
        <dbReference type="Proteomes" id="UP001320178"/>
    </source>
</evidence>
<comment type="caution">
    <text evidence="6">The sequence shown here is derived from an EMBL/GenBank/DDBJ whole genome shotgun (WGS) entry which is preliminary data.</text>
</comment>
<dbReference type="EC" id="1.4.3.19" evidence="6"/>
<dbReference type="GO" id="GO:0009228">
    <property type="term" value="P:thiamine biosynthetic process"/>
    <property type="evidence" value="ECO:0007669"/>
    <property type="project" value="UniProtKB-KW"/>
</dbReference>
<protein>
    <submittedName>
        <fullName evidence="6">Glycine oxidase ThiO</fullName>
        <ecNumber evidence="6">1.4.3.19</ecNumber>
    </submittedName>
</protein>